<dbReference type="Proteomes" id="UP000295497">
    <property type="component" value="Chromosome"/>
</dbReference>
<dbReference type="AlphaFoldDB" id="A0A4P2R062"/>
<feature type="region of interest" description="Disordered" evidence="1">
    <location>
        <begin position="217"/>
        <end position="241"/>
    </location>
</feature>
<reference evidence="2 3" key="1">
    <citation type="submission" date="2015-09" db="EMBL/GenBank/DDBJ databases">
        <title>Sorangium comparison.</title>
        <authorList>
            <person name="Zaburannyi N."/>
            <person name="Bunk B."/>
            <person name="Overmann J."/>
            <person name="Mueller R."/>
        </authorList>
    </citation>
    <scope>NUCLEOTIDE SEQUENCE [LARGE SCALE GENOMIC DNA]</scope>
    <source>
        <strain evidence="2 3">So ce836</strain>
    </source>
</reference>
<feature type="compositionally biased region" description="Basic and acidic residues" evidence="1">
    <location>
        <begin position="84"/>
        <end position="94"/>
    </location>
</feature>
<accession>A0A4P2R062</accession>
<name>A0A4P2R062_SORCE</name>
<feature type="compositionally biased region" description="Basic and acidic residues" evidence="1">
    <location>
        <begin position="103"/>
        <end position="113"/>
    </location>
</feature>
<organism evidence="2 3">
    <name type="scientific">Sorangium cellulosum</name>
    <name type="common">Polyangium cellulosum</name>
    <dbReference type="NCBI Taxonomy" id="56"/>
    <lineage>
        <taxon>Bacteria</taxon>
        <taxon>Pseudomonadati</taxon>
        <taxon>Myxococcota</taxon>
        <taxon>Polyangia</taxon>
        <taxon>Polyangiales</taxon>
        <taxon>Polyangiaceae</taxon>
        <taxon>Sorangium</taxon>
    </lineage>
</organism>
<evidence type="ECO:0000313" key="3">
    <source>
        <dbReference type="Proteomes" id="UP000295497"/>
    </source>
</evidence>
<feature type="compositionally biased region" description="Pro residues" evidence="1">
    <location>
        <begin position="20"/>
        <end position="30"/>
    </location>
</feature>
<evidence type="ECO:0000313" key="2">
    <source>
        <dbReference type="EMBL" id="AUX36290.1"/>
    </source>
</evidence>
<feature type="compositionally biased region" description="Basic residues" evidence="1">
    <location>
        <begin position="219"/>
        <end position="233"/>
    </location>
</feature>
<gene>
    <name evidence="2" type="ORF">SOCE836_084970</name>
</gene>
<feature type="compositionally biased region" description="Polar residues" evidence="1">
    <location>
        <begin position="151"/>
        <end position="162"/>
    </location>
</feature>
<dbReference type="EMBL" id="CP012672">
    <property type="protein sequence ID" value="AUX36290.1"/>
    <property type="molecule type" value="Genomic_DNA"/>
</dbReference>
<feature type="compositionally biased region" description="Basic and acidic residues" evidence="1">
    <location>
        <begin position="67"/>
        <end position="76"/>
    </location>
</feature>
<evidence type="ECO:0000256" key="1">
    <source>
        <dbReference type="SAM" id="MobiDB-lite"/>
    </source>
</evidence>
<sequence>MPSRFGNAPGSTRREDRPCPHVPICPPPARPGQASADVPTRPMLRPLQRSVARHPLASSRASSPRGCRAERRRDLPRLPVQVVRDPHREARRIPAEAPVLERISAEPRRELRRSAPPHPRAPPAPPRRTAAPRGSPPPRRRRPPDRGALRSSSLRQGCTTTAMRRRRPTSIDRCASAISAPSTRTTRTRSPSRWRAPATLAISARSERSQMYLRARGGTTRRGRRPCRRRHRSCGGVPMCQ</sequence>
<proteinExistence type="predicted"/>
<feature type="compositionally biased region" description="Pro residues" evidence="1">
    <location>
        <begin position="116"/>
        <end position="126"/>
    </location>
</feature>
<protein>
    <submittedName>
        <fullName evidence="2">Uncharacterized protein</fullName>
    </submittedName>
</protein>
<feature type="region of interest" description="Disordered" evidence="1">
    <location>
        <begin position="1"/>
        <end position="171"/>
    </location>
</feature>